<sequence>MIYYLSINVGSLSSIATTEMEKHIGFWSAYLLALVTFCIAFGVLVAGKSRYVLRPPKGSVITDCLKAIWIAYRSGFDLDAAKPSYQRLRGRHYRTEWTDGFVEELKRALAACKVFAFFPIYWTVFSQMLNNFISQAGQMELHDIPNDILVNINPLTIIVFIPLCDRLVYPFLRRIGLDFKPISRITTGFIVGSMAMGYAAFVQHLIYNAGPCFDAPNNCAAGQRPDGTYQHNKVHVAIQSPAYLLIGLSEIFASITGIEYAFTKAPANLKSFINALFLLTSALGSAFGAALAPAARNPWLVRLYVALAVACFVAGVAFWACFAHYNKMEDSMDDFESEEGSQAQQVGLDSAIDSG</sequence>
<keyword evidence="2" id="KW-1185">Reference proteome</keyword>
<reference evidence="1" key="1">
    <citation type="submission" date="2024-09" db="EMBL/GenBank/DDBJ databases">
        <title>Black Yeasts Isolated from many extreme environments.</title>
        <authorList>
            <person name="Coleine C."/>
            <person name="Stajich J.E."/>
            <person name="Selbmann L."/>
        </authorList>
    </citation>
    <scope>NUCLEOTIDE SEQUENCE</scope>
    <source>
        <strain evidence="1">CCFEE 5737</strain>
    </source>
</reference>
<dbReference type="Proteomes" id="UP001186974">
    <property type="component" value="Unassembled WGS sequence"/>
</dbReference>
<evidence type="ECO:0000313" key="1">
    <source>
        <dbReference type="EMBL" id="KAK3081327.1"/>
    </source>
</evidence>
<comment type="caution">
    <text evidence="1">The sequence shown here is derived from an EMBL/GenBank/DDBJ whole genome shotgun (WGS) entry which is preliminary data.</text>
</comment>
<evidence type="ECO:0000313" key="2">
    <source>
        <dbReference type="Proteomes" id="UP001186974"/>
    </source>
</evidence>
<accession>A0ACC3DXH7</accession>
<proteinExistence type="predicted"/>
<protein>
    <submittedName>
        <fullName evidence="1">Uncharacterized protein</fullName>
    </submittedName>
</protein>
<name>A0ACC3DXH7_9PEZI</name>
<organism evidence="1 2">
    <name type="scientific">Coniosporium uncinatum</name>
    <dbReference type="NCBI Taxonomy" id="93489"/>
    <lineage>
        <taxon>Eukaryota</taxon>
        <taxon>Fungi</taxon>
        <taxon>Dikarya</taxon>
        <taxon>Ascomycota</taxon>
        <taxon>Pezizomycotina</taxon>
        <taxon>Dothideomycetes</taxon>
        <taxon>Dothideomycetes incertae sedis</taxon>
        <taxon>Coniosporium</taxon>
    </lineage>
</organism>
<dbReference type="EMBL" id="JAWDJW010000202">
    <property type="protein sequence ID" value="KAK3081327.1"/>
    <property type="molecule type" value="Genomic_DNA"/>
</dbReference>
<gene>
    <name evidence="1" type="ORF">LTS18_007940</name>
</gene>